<evidence type="ECO:0000313" key="2">
    <source>
        <dbReference type="Proteomes" id="UP000094472"/>
    </source>
</evidence>
<dbReference type="Proteomes" id="UP000094472">
    <property type="component" value="Unassembled WGS sequence"/>
</dbReference>
<organism evidence="1 2">
    <name type="scientific">Methyloceanibacter superfactus</name>
    <dbReference type="NCBI Taxonomy" id="1774969"/>
    <lineage>
        <taxon>Bacteria</taxon>
        <taxon>Pseudomonadati</taxon>
        <taxon>Pseudomonadota</taxon>
        <taxon>Alphaproteobacteria</taxon>
        <taxon>Hyphomicrobiales</taxon>
        <taxon>Hyphomicrobiaceae</taxon>
        <taxon>Methyloceanibacter</taxon>
    </lineage>
</organism>
<dbReference type="RefSeq" id="WP_069441197.1">
    <property type="nucleotide sequence ID" value="NZ_LPWF01000016.1"/>
</dbReference>
<evidence type="ECO:0000313" key="1">
    <source>
        <dbReference type="EMBL" id="ODR99652.1"/>
    </source>
</evidence>
<comment type="caution">
    <text evidence="1">The sequence shown here is derived from an EMBL/GenBank/DDBJ whole genome shotgun (WGS) entry which is preliminary data.</text>
</comment>
<keyword evidence="2" id="KW-1185">Reference proteome</keyword>
<sequence>MKLSPEQREERLASSREAALAFLEDMQHLREIVGKKDPSNAEIRRLSVILRRLLVERDLAIVSAPRLGRVMLVAPDNDPAYKADRKSPFLFFASGRATVLGGWAGALFAVDVVPIFGRGTVELPKLDIDKTIELRLDNFLTQRVLCYRGTWVSRKEVIEYVANVASGVHSGSLKKTEHVTLAHIRSSSRLYLKPDKTLHLELFAHGIDVDETTFRHAPDSIDPVLMELLAAAKFLTASPFVAELEEAVGKELAPLIAK</sequence>
<dbReference type="EMBL" id="LPWF01000016">
    <property type="protein sequence ID" value="ODR99652.1"/>
    <property type="molecule type" value="Genomic_DNA"/>
</dbReference>
<protein>
    <submittedName>
        <fullName evidence="1">Uncharacterized protein</fullName>
    </submittedName>
</protein>
<name>A0A1E3W1I8_9HYPH</name>
<accession>A0A1E3W1I8</accession>
<dbReference type="AlphaFoldDB" id="A0A1E3W1I8"/>
<gene>
    <name evidence="1" type="ORF">AUC69_08505</name>
</gene>
<proteinExistence type="predicted"/>
<dbReference type="OrthoDB" id="9920939at2"/>
<reference evidence="1 2" key="1">
    <citation type="journal article" date="2016" name="Environ. Microbiol.">
        <title>New Methyloceanibacter diversity from North Sea sediments includes methanotroph containing solely the soluble methane monooxygenase.</title>
        <authorList>
            <person name="Vekeman B."/>
            <person name="Kerckhof F.M."/>
            <person name="Cremers G."/>
            <person name="de Vos P."/>
            <person name="Vandamme P."/>
            <person name="Boon N."/>
            <person name="Op den Camp H.J."/>
            <person name="Heylen K."/>
        </authorList>
    </citation>
    <scope>NUCLEOTIDE SEQUENCE [LARGE SCALE GENOMIC DNA]</scope>
    <source>
        <strain evidence="1 2">R-67175</strain>
    </source>
</reference>